<dbReference type="SMART" id="SM00729">
    <property type="entry name" value="Elp3"/>
    <property type="match status" value="1"/>
</dbReference>
<dbReference type="Gene3D" id="3.20.20.70">
    <property type="entry name" value="Aldolase class I"/>
    <property type="match status" value="1"/>
</dbReference>
<dbReference type="InterPro" id="IPR016431">
    <property type="entry name" value="Pyrv-formate_lyase-activ_prd"/>
</dbReference>
<feature type="binding site" evidence="6">
    <location>
        <position position="101"/>
    </location>
    <ligand>
        <name>[4Fe-4S] cluster</name>
        <dbReference type="ChEBI" id="CHEBI:49883"/>
        <note>4Fe-4S-S-AdoMet</note>
    </ligand>
</feature>
<evidence type="ECO:0000256" key="3">
    <source>
        <dbReference type="ARBA" id="ARBA00022723"/>
    </source>
</evidence>
<dbReference type="GO" id="GO:0046872">
    <property type="term" value="F:metal ion binding"/>
    <property type="evidence" value="ECO:0007669"/>
    <property type="project" value="UniProtKB-KW"/>
</dbReference>
<evidence type="ECO:0000313" key="10">
    <source>
        <dbReference type="Proteomes" id="UP000717585"/>
    </source>
</evidence>
<dbReference type="NCBIfam" id="TIGR04337">
    <property type="entry name" value="AmmeMemoSam_rS"/>
    <property type="match status" value="1"/>
</dbReference>
<feature type="binding site" evidence="6">
    <location>
        <position position="108"/>
    </location>
    <ligand>
        <name>[4Fe-4S] cluster</name>
        <dbReference type="ChEBI" id="CHEBI:49883"/>
        <note>4Fe-4S-S-AdoMet</note>
    </ligand>
</feature>
<dbReference type="SFLD" id="SFLDS00029">
    <property type="entry name" value="Radical_SAM"/>
    <property type="match status" value="1"/>
</dbReference>
<evidence type="ECO:0000256" key="2">
    <source>
        <dbReference type="ARBA" id="ARBA00022691"/>
    </source>
</evidence>
<comment type="caution">
    <text evidence="9">The sequence shown here is derived from an EMBL/GenBank/DDBJ whole genome shotgun (WGS) entry which is preliminary data.</text>
</comment>
<keyword evidence="2 6" id="KW-0949">S-adenosyl-L-methionine</keyword>
<evidence type="ECO:0000256" key="7">
    <source>
        <dbReference type="SAM" id="MobiDB-lite"/>
    </source>
</evidence>
<feature type="region of interest" description="Disordered" evidence="7">
    <location>
        <begin position="1"/>
        <end position="20"/>
    </location>
</feature>
<dbReference type="PANTHER" id="PTHR30352:SF5">
    <property type="entry name" value="PYRUVATE FORMATE-LYASE 1-ACTIVATING ENZYME"/>
    <property type="match status" value="1"/>
</dbReference>
<evidence type="ECO:0000256" key="5">
    <source>
        <dbReference type="ARBA" id="ARBA00023014"/>
    </source>
</evidence>
<dbReference type="InterPro" id="IPR006638">
    <property type="entry name" value="Elp3/MiaA/NifB-like_rSAM"/>
</dbReference>
<dbReference type="InterPro" id="IPR007197">
    <property type="entry name" value="rSAM"/>
</dbReference>
<dbReference type="SUPFAM" id="SSF102114">
    <property type="entry name" value="Radical SAM enzymes"/>
    <property type="match status" value="1"/>
</dbReference>
<dbReference type="Pfam" id="PF04055">
    <property type="entry name" value="Radical_SAM"/>
    <property type="match status" value="1"/>
</dbReference>
<protein>
    <recommendedName>
        <fullName evidence="8">Radical SAM core domain-containing protein</fullName>
    </recommendedName>
</protein>
<dbReference type="InterPro" id="IPR034457">
    <property type="entry name" value="Organic_radical-activating"/>
</dbReference>
<feature type="domain" description="Radical SAM core" evidence="8">
    <location>
        <begin position="86"/>
        <end position="315"/>
    </location>
</feature>
<comment type="cofactor">
    <cofactor evidence="6">
        <name>[4Fe-4S] cluster</name>
        <dbReference type="ChEBI" id="CHEBI:49883"/>
    </cofactor>
    <text evidence="6">Binds 1 [4Fe-4S] cluster. The cluster is coordinated with 3 cysteines and an exchangeable S-adenosyl-L-methionine.</text>
</comment>
<keyword evidence="1" id="KW-0004">4Fe-4S</keyword>
<dbReference type="InterPro" id="IPR027596">
    <property type="entry name" value="AmmeMemoSam_rS"/>
</dbReference>
<proteinExistence type="predicted"/>
<organism evidence="9 10">
    <name type="scientific">Carpediemonas membranifera</name>
    <dbReference type="NCBI Taxonomy" id="201153"/>
    <lineage>
        <taxon>Eukaryota</taxon>
        <taxon>Metamonada</taxon>
        <taxon>Carpediemonas-like organisms</taxon>
        <taxon>Carpediemonas</taxon>
    </lineage>
</organism>
<dbReference type="Proteomes" id="UP000717585">
    <property type="component" value="Unassembled WGS sequence"/>
</dbReference>
<dbReference type="PROSITE" id="PS51918">
    <property type="entry name" value="RADICAL_SAM"/>
    <property type="match status" value="1"/>
</dbReference>
<dbReference type="PANTHER" id="PTHR30352">
    <property type="entry name" value="PYRUVATE FORMATE-LYASE-ACTIVATING ENZYME"/>
    <property type="match status" value="1"/>
</dbReference>
<dbReference type="EMBL" id="JAHDYR010000062">
    <property type="protein sequence ID" value="KAG9390879.1"/>
    <property type="molecule type" value="Genomic_DNA"/>
</dbReference>
<dbReference type="PIRSF" id="PIRSF004869">
    <property type="entry name" value="PflX_prd"/>
    <property type="match status" value="1"/>
</dbReference>
<evidence type="ECO:0000256" key="1">
    <source>
        <dbReference type="ARBA" id="ARBA00022485"/>
    </source>
</evidence>
<evidence type="ECO:0000313" key="9">
    <source>
        <dbReference type="EMBL" id="KAG9390879.1"/>
    </source>
</evidence>
<feature type="compositionally biased region" description="Basic and acidic residues" evidence="7">
    <location>
        <begin position="1"/>
        <end position="12"/>
    </location>
</feature>
<dbReference type="SFLD" id="SFLDG01101">
    <property type="entry name" value="Uncharacterised_Radical_SAM_Su"/>
    <property type="match status" value="1"/>
</dbReference>
<dbReference type="CDD" id="cd01335">
    <property type="entry name" value="Radical_SAM"/>
    <property type="match status" value="1"/>
</dbReference>
<dbReference type="GO" id="GO:0003824">
    <property type="term" value="F:catalytic activity"/>
    <property type="evidence" value="ECO:0007669"/>
    <property type="project" value="InterPro"/>
</dbReference>
<keyword evidence="5 6" id="KW-0411">Iron-sulfur</keyword>
<evidence type="ECO:0000256" key="4">
    <source>
        <dbReference type="ARBA" id="ARBA00023004"/>
    </source>
</evidence>
<dbReference type="OrthoDB" id="1856718at2759"/>
<dbReference type="AlphaFoldDB" id="A0A8J6DXS2"/>
<reference evidence="9" key="1">
    <citation type="submission" date="2021-05" db="EMBL/GenBank/DDBJ databases">
        <title>A free-living protist that lacks canonical eukaryotic 1 DNA replication and segregation systems.</title>
        <authorList>
            <person name="Salas-Leiva D.E."/>
            <person name="Tromer E.C."/>
            <person name="Curtis B.A."/>
            <person name="Jerlstrom-Hultqvist J."/>
            <person name="Kolisko M."/>
            <person name="Yi Z."/>
            <person name="Salas-Leiva J.S."/>
            <person name="Gallot-Lavallee L."/>
            <person name="Kops G.J.P.L."/>
            <person name="Archibald J.M."/>
            <person name="Simpson A.G.B."/>
            <person name="Roger A.J."/>
        </authorList>
    </citation>
    <scope>NUCLEOTIDE SEQUENCE</scope>
    <source>
        <strain evidence="9">BICM</strain>
    </source>
</reference>
<accession>A0A8J6DXS2</accession>
<keyword evidence="10" id="KW-1185">Reference proteome</keyword>
<keyword evidence="3 6" id="KW-0479">Metal-binding</keyword>
<dbReference type="InterPro" id="IPR058240">
    <property type="entry name" value="rSAM_sf"/>
</dbReference>
<name>A0A8J6DXS2_9EUKA</name>
<evidence type="ECO:0000256" key="6">
    <source>
        <dbReference type="PIRSR" id="PIRSR004869-50"/>
    </source>
</evidence>
<feature type="binding site" evidence="6">
    <location>
        <position position="105"/>
    </location>
    <ligand>
        <name>[4Fe-4S] cluster</name>
        <dbReference type="ChEBI" id="CHEBI:49883"/>
        <note>4Fe-4S-S-AdoMet</note>
    </ligand>
</feature>
<dbReference type="GO" id="GO:0051539">
    <property type="term" value="F:4 iron, 4 sulfur cluster binding"/>
    <property type="evidence" value="ECO:0007669"/>
    <property type="project" value="UniProtKB-KW"/>
</dbReference>
<gene>
    <name evidence="9" type="ORF">J8273_7144</name>
</gene>
<dbReference type="InterPro" id="IPR013785">
    <property type="entry name" value="Aldolase_TIM"/>
</dbReference>
<sequence length="370" mass="41420">MERGSEAQKAEQKASPPAGSHECTLYTLDEENKAHCFACARRCTIKPGHSGYCGVRTNYDGKLMLNVYGRMSAAHIDPIEKKPLYHVIPGADVVSVGSYGCNFRCSFCQNWQLSQKTFEWRSKVGDGEALDGEVVQHCGDYMTPAAIVAICKRRRVPLIAFTYNEPSIFGEYCRDVAEAAKAEGIRSVYVTNGYETPEHLDMIKDLVIAMNIDLKAFTEEFYSRLCKAHLQPVLDCIRNAHERGIWIEITTLVIPDENDSSEELTQLAQFIASVSVDIPWHISAFHPDFTMTDKGRTPISTMRRAYQIGKEAGLKFVYIGNVQDTSRSTTYCPECDTALIERSFMTSERLAPFDNGKCGKCGCKLPGIWE</sequence>
<evidence type="ECO:0000259" key="8">
    <source>
        <dbReference type="PROSITE" id="PS51918"/>
    </source>
</evidence>
<keyword evidence="4 6" id="KW-0408">Iron</keyword>